<name>A0AAV5W3D9_9BILA</name>
<evidence type="ECO:0000313" key="2">
    <source>
        <dbReference type="Proteomes" id="UP001432322"/>
    </source>
</evidence>
<evidence type="ECO:0000313" key="1">
    <source>
        <dbReference type="EMBL" id="GMT26449.1"/>
    </source>
</evidence>
<evidence type="ECO:0008006" key="3">
    <source>
        <dbReference type="Google" id="ProtNLM"/>
    </source>
</evidence>
<feature type="non-terminal residue" evidence="1">
    <location>
        <position position="169"/>
    </location>
</feature>
<proteinExistence type="predicted"/>
<organism evidence="1 2">
    <name type="scientific">Pristionchus fissidentatus</name>
    <dbReference type="NCBI Taxonomy" id="1538716"/>
    <lineage>
        <taxon>Eukaryota</taxon>
        <taxon>Metazoa</taxon>
        <taxon>Ecdysozoa</taxon>
        <taxon>Nematoda</taxon>
        <taxon>Chromadorea</taxon>
        <taxon>Rhabditida</taxon>
        <taxon>Rhabditina</taxon>
        <taxon>Diplogasteromorpha</taxon>
        <taxon>Diplogasteroidea</taxon>
        <taxon>Neodiplogasteridae</taxon>
        <taxon>Pristionchus</taxon>
    </lineage>
</organism>
<keyword evidence="2" id="KW-1185">Reference proteome</keyword>
<comment type="caution">
    <text evidence="1">The sequence shown here is derived from an EMBL/GenBank/DDBJ whole genome shotgun (WGS) entry which is preliminary data.</text>
</comment>
<dbReference type="InterPro" id="IPR016187">
    <property type="entry name" value="CTDL_fold"/>
</dbReference>
<dbReference type="EMBL" id="BTSY01000005">
    <property type="protein sequence ID" value="GMT26449.1"/>
    <property type="molecule type" value="Genomic_DNA"/>
</dbReference>
<sequence length="169" mass="18493">QENSMFNKIAFNLTGELTTTPYLILGMICNFATREMEWMDGSEITYANYDNDYDVTFDCVSLRWLVFSFPSLNKWQPASSNVLTPWTVLCVAEPSEIEYSAVPTGNDVTTSIDISTSTTSNLLTATNTIEYSAVPTGNDVTTSIDISTSTTSNLLTATNTIEYSTVPAG</sequence>
<dbReference type="AlphaFoldDB" id="A0AAV5W3D9"/>
<protein>
    <recommendedName>
        <fullName evidence="3">C-type lectin</fullName>
    </recommendedName>
</protein>
<gene>
    <name evidence="1" type="ORF">PFISCL1PPCAC_17746</name>
</gene>
<dbReference type="SUPFAM" id="SSF56436">
    <property type="entry name" value="C-type lectin-like"/>
    <property type="match status" value="1"/>
</dbReference>
<reference evidence="1" key="1">
    <citation type="submission" date="2023-10" db="EMBL/GenBank/DDBJ databases">
        <title>Genome assembly of Pristionchus species.</title>
        <authorList>
            <person name="Yoshida K."/>
            <person name="Sommer R.J."/>
        </authorList>
    </citation>
    <scope>NUCLEOTIDE SEQUENCE</scope>
    <source>
        <strain evidence="1">RS5133</strain>
    </source>
</reference>
<accession>A0AAV5W3D9</accession>
<feature type="non-terminal residue" evidence="1">
    <location>
        <position position="1"/>
    </location>
</feature>
<dbReference type="Proteomes" id="UP001432322">
    <property type="component" value="Unassembled WGS sequence"/>
</dbReference>